<organism evidence="1">
    <name type="scientific">Mucor ambiguus</name>
    <dbReference type="NCBI Taxonomy" id="91626"/>
    <lineage>
        <taxon>Eukaryota</taxon>
        <taxon>Fungi</taxon>
        <taxon>Fungi incertae sedis</taxon>
        <taxon>Mucoromycota</taxon>
        <taxon>Mucoromycotina</taxon>
        <taxon>Mucoromycetes</taxon>
        <taxon>Mucorales</taxon>
        <taxon>Mucorineae</taxon>
        <taxon>Mucoraceae</taxon>
        <taxon>Mucor</taxon>
    </lineage>
</organism>
<dbReference type="EMBL" id="DF837028">
    <property type="protein sequence ID" value="GAN11601.1"/>
    <property type="molecule type" value="Genomic_DNA"/>
</dbReference>
<keyword evidence="2" id="KW-1185">Reference proteome</keyword>
<dbReference type="AlphaFoldDB" id="A0A0C9MLB8"/>
<proteinExistence type="predicted"/>
<name>A0A0C9MLB8_9FUNG</name>
<gene>
    <name evidence="1" type="ORF">MAM1_0739c11175</name>
</gene>
<dbReference type="Proteomes" id="UP000053815">
    <property type="component" value="Unassembled WGS sequence"/>
</dbReference>
<reference evidence="1" key="1">
    <citation type="submission" date="2014-09" db="EMBL/GenBank/DDBJ databases">
        <title>Draft genome sequence of an oleaginous Mucoromycotina fungus Mucor ambiguus NBRC6742.</title>
        <authorList>
            <person name="Takeda I."/>
            <person name="Yamane N."/>
            <person name="Morita T."/>
            <person name="Tamano K."/>
            <person name="Machida M."/>
            <person name="Baker S."/>
            <person name="Koike H."/>
        </authorList>
    </citation>
    <scope>NUCLEOTIDE SEQUENCE</scope>
    <source>
        <strain evidence="1">NBRC 6742</strain>
    </source>
</reference>
<evidence type="ECO:0000313" key="2">
    <source>
        <dbReference type="Proteomes" id="UP000053815"/>
    </source>
</evidence>
<accession>A0A0C9MLB8</accession>
<sequence length="227" mass="25191">MRKRVTIDSLERTQNSVTLISSLKVPTTNTAISSTHMPTLMDLVSGNPLPTPNLNEADMPENAPKQRKLLGSVSMNDPSSIKVSKSQGNSSIKRTGLGCIANQSTHGVNKRLDAASRSTTRTNALHDLENQLVSNAKPTSNIQKQPFHQYTTNTLSKEAFVVTAAPQPIIQQAADNVFTVISPKYTTTSVLGKKRTRHERDEYDFYSDYHRPEAKMFFNELLSKDPF</sequence>
<protein>
    <submittedName>
        <fullName evidence="1">Uncharacterized protein</fullName>
    </submittedName>
</protein>
<evidence type="ECO:0000313" key="1">
    <source>
        <dbReference type="EMBL" id="GAN11601.1"/>
    </source>
</evidence>